<sequence length="364" mass="42925">CRLFAGQVTPKSESTDKSSRALGRRSSSVASLDQLGFDLSDLMSDFERNACYQRIFRRDGCTGGNLLVQDSQFMDAVRCFIENGGLPRKVVLPNIVKWRHMLQSAARGDEPYNLFEEVRIVDAQWLECCMCLPNSKFPKYSFSCVYYDATIKIDSEKLSHKALRVVQPKQDIAAVFERQIIMNDKGFFLFYLCVCVYVLLKDVKDSALHALVTNIHKYVDSVAKKLITKCEELPWACTTRICIPNAIFFDLQRTTIHGMWGFVTLEKDKNRAIQNKIARYRRKQDYSPLEEEDEKPTSHNWQNSNQHPDDEKEEKFFFYYNDNEDNYNHMYGYYDYYNYEEDYYDDDEHYHQENEEDDDDFYGW</sequence>
<dbReference type="AlphaFoldDB" id="X6NMB0"/>
<reference evidence="2 3" key="1">
    <citation type="journal article" date="2013" name="Curr. Biol.">
        <title>The Genome of the Foraminiferan Reticulomyxa filosa.</title>
        <authorList>
            <person name="Glockner G."/>
            <person name="Hulsmann N."/>
            <person name="Schleicher M."/>
            <person name="Noegel A.A."/>
            <person name="Eichinger L."/>
            <person name="Gallinger C."/>
            <person name="Pawlowski J."/>
            <person name="Sierra R."/>
            <person name="Euteneuer U."/>
            <person name="Pillet L."/>
            <person name="Moustafa A."/>
            <person name="Platzer M."/>
            <person name="Groth M."/>
            <person name="Szafranski K."/>
            <person name="Schliwa M."/>
        </authorList>
    </citation>
    <scope>NUCLEOTIDE SEQUENCE [LARGE SCALE GENOMIC DNA]</scope>
</reference>
<name>X6NMB0_RETFI</name>
<organism evidence="2 3">
    <name type="scientific">Reticulomyxa filosa</name>
    <dbReference type="NCBI Taxonomy" id="46433"/>
    <lineage>
        <taxon>Eukaryota</taxon>
        <taxon>Sar</taxon>
        <taxon>Rhizaria</taxon>
        <taxon>Retaria</taxon>
        <taxon>Foraminifera</taxon>
        <taxon>Monothalamids</taxon>
        <taxon>Reticulomyxidae</taxon>
        <taxon>Reticulomyxa</taxon>
    </lineage>
</organism>
<evidence type="ECO:0000256" key="1">
    <source>
        <dbReference type="SAM" id="MobiDB-lite"/>
    </source>
</evidence>
<proteinExistence type="predicted"/>
<comment type="caution">
    <text evidence="2">The sequence shown here is derived from an EMBL/GenBank/DDBJ whole genome shotgun (WGS) entry which is preliminary data.</text>
</comment>
<accession>X6NMB0</accession>
<keyword evidence="3" id="KW-1185">Reference proteome</keyword>
<dbReference type="EMBL" id="ASPP01007605">
    <property type="protein sequence ID" value="ETO26844.1"/>
    <property type="molecule type" value="Genomic_DNA"/>
</dbReference>
<dbReference type="Proteomes" id="UP000023152">
    <property type="component" value="Unassembled WGS sequence"/>
</dbReference>
<evidence type="ECO:0000313" key="3">
    <source>
        <dbReference type="Proteomes" id="UP000023152"/>
    </source>
</evidence>
<protein>
    <submittedName>
        <fullName evidence="2">Nucleolar RNA-binding protein</fullName>
    </submittedName>
</protein>
<feature type="non-terminal residue" evidence="2">
    <location>
        <position position="1"/>
    </location>
</feature>
<feature type="region of interest" description="Disordered" evidence="1">
    <location>
        <begin position="284"/>
        <end position="310"/>
    </location>
</feature>
<gene>
    <name evidence="2" type="ORF">RFI_10292</name>
</gene>
<evidence type="ECO:0000313" key="2">
    <source>
        <dbReference type="EMBL" id="ETO26844.1"/>
    </source>
</evidence>